<evidence type="ECO:0000313" key="4">
    <source>
        <dbReference type="EMBL" id="KAL0120316.1"/>
    </source>
</evidence>
<dbReference type="InterPro" id="IPR002557">
    <property type="entry name" value="Chitin-bd_dom"/>
</dbReference>
<proteinExistence type="predicted"/>
<dbReference type="InterPro" id="IPR036508">
    <property type="entry name" value="Chitin-bd_dom_sf"/>
</dbReference>
<name>A0AAW2G2N9_9HYME</name>
<feature type="chain" id="PRO_5043923784" description="Chitin-binding type-2 domain-containing protein" evidence="2">
    <location>
        <begin position="20"/>
        <end position="632"/>
    </location>
</feature>
<protein>
    <recommendedName>
        <fullName evidence="3">Chitin-binding type-2 domain-containing protein</fullName>
    </recommendedName>
</protein>
<gene>
    <name evidence="4" type="ORF">PUN28_008163</name>
</gene>
<feature type="region of interest" description="Disordered" evidence="1">
    <location>
        <begin position="582"/>
        <end position="603"/>
    </location>
</feature>
<dbReference type="SUPFAM" id="SSF57625">
    <property type="entry name" value="Invertebrate chitin-binding proteins"/>
    <property type="match status" value="2"/>
</dbReference>
<accession>A0AAW2G2N9</accession>
<sequence length="632" mass="70435">MKILLLPLGILLLIAIIYYSPNNREESLLQHANNIEKVPVELQIVRRRRTIHYCKSNQYYDQEEGRCLGVPGGGKVLHVENRRSCGINVLKPHCKSSLYYHICKRDKSILAQCASNQIFDDRLQRCAYYDSSKFTPNIIPPEDYMYYDHFRVPKCTKSGRFPVLGQCSMFYTCDTNGHRFYQSVFKCPQNTGYHADRGICNVGSDCLNDNSVGAVCIPNAPGENVGSPSFDKAAGESVTETSEILEEVKPSEVDTIVEREENLTTSASIIDTLLENNYDNNDNNTSVPSDSSSLLKSVKDVPDLDIGEETMRTQEMTLPETVGKILDESQNVEDQSPLLRIETTSSTSATLINPEYRTNDDIDSETREIEPLSSDSYVLSKLSNKTQDVVTEQYNNIKDSIITSNFNTEETDLESTTNNALELFPITDVSPNIDEKMQDAAIKQYKNNEDRIFTSSNFSTVTDLVDPLTSGVSDVPESVPIGDILPNVNEKIQEATTKQYKNNGDNVSNFNTDLVSPYSESSPINDKLDEEISNVNTEIYGKNDEAVILPESNTEVVNLNLTPELKDVSTITDNLKNNDSDISFSESTPAILPQQTASDQFTTDRLSETTLSLGDKLVDDSISTPDGVKSMR</sequence>
<dbReference type="GO" id="GO:0005576">
    <property type="term" value="C:extracellular region"/>
    <property type="evidence" value="ECO:0007669"/>
    <property type="project" value="InterPro"/>
</dbReference>
<evidence type="ECO:0000313" key="5">
    <source>
        <dbReference type="Proteomes" id="UP001430953"/>
    </source>
</evidence>
<comment type="caution">
    <text evidence="4">The sequence shown here is derived from an EMBL/GenBank/DDBJ whole genome shotgun (WGS) entry which is preliminary data.</text>
</comment>
<dbReference type="SMART" id="SM00494">
    <property type="entry name" value="ChtBD2"/>
    <property type="match status" value="2"/>
</dbReference>
<evidence type="ECO:0000256" key="2">
    <source>
        <dbReference type="SAM" id="SignalP"/>
    </source>
</evidence>
<dbReference type="EMBL" id="JADYXP020000007">
    <property type="protein sequence ID" value="KAL0120316.1"/>
    <property type="molecule type" value="Genomic_DNA"/>
</dbReference>
<organism evidence="4 5">
    <name type="scientific">Cardiocondyla obscurior</name>
    <dbReference type="NCBI Taxonomy" id="286306"/>
    <lineage>
        <taxon>Eukaryota</taxon>
        <taxon>Metazoa</taxon>
        <taxon>Ecdysozoa</taxon>
        <taxon>Arthropoda</taxon>
        <taxon>Hexapoda</taxon>
        <taxon>Insecta</taxon>
        <taxon>Pterygota</taxon>
        <taxon>Neoptera</taxon>
        <taxon>Endopterygota</taxon>
        <taxon>Hymenoptera</taxon>
        <taxon>Apocrita</taxon>
        <taxon>Aculeata</taxon>
        <taxon>Formicoidea</taxon>
        <taxon>Formicidae</taxon>
        <taxon>Myrmicinae</taxon>
        <taxon>Cardiocondyla</taxon>
    </lineage>
</organism>
<feature type="signal peptide" evidence="2">
    <location>
        <begin position="1"/>
        <end position="19"/>
    </location>
</feature>
<reference evidence="4 5" key="1">
    <citation type="submission" date="2023-03" db="EMBL/GenBank/DDBJ databases">
        <title>High recombination rates correlate with genetic variation in Cardiocondyla obscurior ants.</title>
        <authorList>
            <person name="Errbii M."/>
        </authorList>
    </citation>
    <scope>NUCLEOTIDE SEQUENCE [LARGE SCALE GENOMIC DNA]</scope>
    <source>
        <strain evidence="4">Alpha-2009</strain>
        <tissue evidence="4">Whole body</tissue>
    </source>
</reference>
<evidence type="ECO:0000256" key="1">
    <source>
        <dbReference type="SAM" id="MobiDB-lite"/>
    </source>
</evidence>
<dbReference type="Proteomes" id="UP001430953">
    <property type="component" value="Unassembled WGS sequence"/>
</dbReference>
<feature type="domain" description="Chitin-binding type-2" evidence="3">
    <location>
        <begin position="152"/>
        <end position="208"/>
    </location>
</feature>
<dbReference type="AlphaFoldDB" id="A0AAW2G2N9"/>
<evidence type="ECO:0000259" key="3">
    <source>
        <dbReference type="PROSITE" id="PS50940"/>
    </source>
</evidence>
<keyword evidence="5" id="KW-1185">Reference proteome</keyword>
<dbReference type="GO" id="GO:0008061">
    <property type="term" value="F:chitin binding"/>
    <property type="evidence" value="ECO:0007669"/>
    <property type="project" value="InterPro"/>
</dbReference>
<keyword evidence="2" id="KW-0732">Signal</keyword>
<dbReference type="Gene3D" id="2.170.140.10">
    <property type="entry name" value="Chitin binding domain"/>
    <property type="match status" value="1"/>
</dbReference>
<dbReference type="PROSITE" id="PS50940">
    <property type="entry name" value="CHIT_BIND_II"/>
    <property type="match status" value="1"/>
</dbReference>